<dbReference type="SUPFAM" id="SSF52540">
    <property type="entry name" value="P-loop containing nucleoside triphosphate hydrolases"/>
    <property type="match status" value="1"/>
</dbReference>
<proteinExistence type="predicted"/>
<name>A0ABS2E6J9_9FIRM</name>
<dbReference type="RefSeq" id="WP_191493177.1">
    <property type="nucleotide sequence ID" value="NZ_JACLYY010000003.1"/>
</dbReference>
<organism evidence="1 2">
    <name type="scientific">Faecalicatena fissicatena</name>
    <dbReference type="NCBI Taxonomy" id="290055"/>
    <lineage>
        <taxon>Bacteria</taxon>
        <taxon>Bacillati</taxon>
        <taxon>Bacillota</taxon>
        <taxon>Clostridia</taxon>
        <taxon>Lachnospirales</taxon>
        <taxon>Lachnospiraceae</taxon>
        <taxon>Faecalicatena</taxon>
    </lineage>
</organism>
<accession>A0ABS2E6J9</accession>
<dbReference type="InterPro" id="IPR052922">
    <property type="entry name" value="Cytidylate_Kinase-2"/>
</dbReference>
<comment type="caution">
    <text evidence="1">The sequence shown here is derived from an EMBL/GenBank/DDBJ whole genome shotgun (WGS) entry which is preliminary data.</text>
</comment>
<keyword evidence="1" id="KW-0808">Transferase</keyword>
<dbReference type="PANTHER" id="PTHR37816:SF3">
    <property type="entry name" value="MODULATES DNA TOPOLOGY"/>
    <property type="match status" value="1"/>
</dbReference>
<dbReference type="InterPro" id="IPR027417">
    <property type="entry name" value="P-loop_NTPase"/>
</dbReference>
<dbReference type="EMBL" id="JACLYY010000003">
    <property type="protein sequence ID" value="MBM6737236.1"/>
    <property type="molecule type" value="Genomic_DNA"/>
</dbReference>
<evidence type="ECO:0000313" key="2">
    <source>
        <dbReference type="Proteomes" id="UP000716906"/>
    </source>
</evidence>
<evidence type="ECO:0000313" key="1">
    <source>
        <dbReference type="EMBL" id="MBM6737236.1"/>
    </source>
</evidence>
<dbReference type="PANTHER" id="PTHR37816">
    <property type="entry name" value="YALI0E33011P"/>
    <property type="match status" value="1"/>
</dbReference>
<dbReference type="Proteomes" id="UP000716906">
    <property type="component" value="Unassembled WGS sequence"/>
</dbReference>
<dbReference type="Gene3D" id="3.40.50.300">
    <property type="entry name" value="P-loop containing nucleotide triphosphate hydrolases"/>
    <property type="match status" value="1"/>
</dbReference>
<sequence>MKKAIVIGCPGAGKSTFARKLRDRTSLPLYYLDMIWHRADGTNIPREEFDRKLGEIICGKQWIIDGNYLRTLEMRLAACDTVFLLDYPLELCLAGAGERIGKKREDLPWVETELDMEFRQWIVDFPNDQLPRIYDMLEKYRDGRDIYIFRRREDANEYLALPG</sequence>
<keyword evidence="1" id="KW-0418">Kinase</keyword>
<protein>
    <submittedName>
        <fullName evidence="1">Adenylate kinase</fullName>
    </submittedName>
</protein>
<keyword evidence="2" id="KW-1185">Reference proteome</keyword>
<gene>
    <name evidence="1" type="ORF">H7U36_03830</name>
</gene>
<reference evidence="1 2" key="1">
    <citation type="journal article" date="2021" name="Sci. Rep.">
        <title>The distribution of antibiotic resistance genes in chicken gut microbiota commensals.</title>
        <authorList>
            <person name="Juricova H."/>
            <person name="Matiasovicova J."/>
            <person name="Kubasova T."/>
            <person name="Cejkova D."/>
            <person name="Rychlik I."/>
        </authorList>
    </citation>
    <scope>NUCLEOTIDE SEQUENCE [LARGE SCALE GENOMIC DNA]</scope>
    <source>
        <strain evidence="1 2">An773</strain>
    </source>
</reference>
<dbReference type="GO" id="GO:0016301">
    <property type="term" value="F:kinase activity"/>
    <property type="evidence" value="ECO:0007669"/>
    <property type="project" value="UniProtKB-KW"/>
</dbReference>